<keyword evidence="4" id="KW-0067">ATP-binding</keyword>
<keyword evidence="2" id="KW-0436">Ligase</keyword>
<evidence type="ECO:0000256" key="4">
    <source>
        <dbReference type="ARBA" id="ARBA00022840"/>
    </source>
</evidence>
<evidence type="ECO:0000259" key="6">
    <source>
        <dbReference type="Pfam" id="PF16177"/>
    </source>
</evidence>
<dbReference type="NCBIfam" id="NF002937">
    <property type="entry name" value="PRK03584.1"/>
    <property type="match status" value="1"/>
</dbReference>
<dbReference type="AlphaFoldDB" id="A0A2P1QPY1"/>
<protein>
    <submittedName>
        <fullName evidence="7">Acetoacetyl-CoA synthetase</fullName>
    </submittedName>
</protein>
<dbReference type="NCBIfam" id="TIGR01217">
    <property type="entry name" value="ac_ac_CoA_syn"/>
    <property type="match status" value="1"/>
</dbReference>
<dbReference type="InterPro" id="IPR032387">
    <property type="entry name" value="ACAS_N"/>
</dbReference>
<dbReference type="Proteomes" id="UP000033961">
    <property type="component" value="Chromosome I"/>
</dbReference>
<evidence type="ECO:0000313" key="8">
    <source>
        <dbReference type="Proteomes" id="UP000033961"/>
    </source>
</evidence>
<dbReference type="Pfam" id="PF16177">
    <property type="entry name" value="ACAS_N"/>
    <property type="match status" value="1"/>
</dbReference>
<evidence type="ECO:0000256" key="2">
    <source>
        <dbReference type="ARBA" id="ARBA00022598"/>
    </source>
</evidence>
<proteinExistence type="inferred from homology"/>
<feature type="domain" description="Acetyl-coenzyme A synthetase N-terminal" evidence="6">
    <location>
        <begin position="65"/>
        <end position="121"/>
    </location>
</feature>
<dbReference type="Pfam" id="PF00501">
    <property type="entry name" value="AMP-binding"/>
    <property type="match status" value="1"/>
</dbReference>
<feature type="domain" description="AMP-dependent synthetase/ligase" evidence="5">
    <location>
        <begin position="124"/>
        <end position="510"/>
    </location>
</feature>
<accession>A0A2P1QPY1</accession>
<name>A0A2P1QPY1_9LEPT</name>
<dbReference type="GO" id="GO:0005524">
    <property type="term" value="F:ATP binding"/>
    <property type="evidence" value="ECO:0007669"/>
    <property type="project" value="UniProtKB-KW"/>
</dbReference>
<dbReference type="InterPro" id="IPR005914">
    <property type="entry name" value="Acac_CoA_synth"/>
</dbReference>
<gene>
    <name evidence="7" type="ORF">XB16_0460</name>
</gene>
<dbReference type="InterPro" id="IPR042099">
    <property type="entry name" value="ANL_N_sf"/>
</dbReference>
<dbReference type="Gene3D" id="3.40.50.12780">
    <property type="entry name" value="N-terminal domain of ligase-like"/>
    <property type="match status" value="1"/>
</dbReference>
<dbReference type="EMBL" id="CP027843">
    <property type="protein sequence ID" value="AVQ10807.1"/>
    <property type="molecule type" value="Genomic_DNA"/>
</dbReference>
<dbReference type="CDD" id="cd05943">
    <property type="entry name" value="AACS"/>
    <property type="match status" value="1"/>
</dbReference>
<dbReference type="GO" id="GO:0006629">
    <property type="term" value="P:lipid metabolic process"/>
    <property type="evidence" value="ECO:0007669"/>
    <property type="project" value="InterPro"/>
</dbReference>
<reference evidence="7 8" key="1">
    <citation type="journal article" date="2015" name="Genome Announc.">
        <title>Draft Genome Sequences of Leptospira santarosai Strains U160, U164, and U233, Isolated from Asymptomatic Cattle.</title>
        <authorList>
            <person name="Kremer F.S."/>
            <person name="Eslabao M.R."/>
            <person name="Provisor M."/>
            <person name="Woloski R.D."/>
            <person name="Ramires O.V."/>
            <person name="Moreno L.Z."/>
            <person name="Moreno A.M."/>
            <person name="Hamond C."/>
            <person name="Lilenbaum W."/>
            <person name="Dellagostin O.A."/>
        </authorList>
    </citation>
    <scope>NUCLEOTIDE SEQUENCE [LARGE SCALE GENOMIC DNA]</scope>
    <source>
        <strain evidence="7 8">U160</strain>
    </source>
</reference>
<dbReference type="InterPro" id="IPR000873">
    <property type="entry name" value="AMP-dep_synth/lig_dom"/>
</dbReference>
<evidence type="ECO:0000313" key="7">
    <source>
        <dbReference type="EMBL" id="AVQ10807.1"/>
    </source>
</evidence>
<evidence type="ECO:0000259" key="5">
    <source>
        <dbReference type="Pfam" id="PF00501"/>
    </source>
</evidence>
<dbReference type="InterPro" id="IPR020845">
    <property type="entry name" value="AMP-binding_CS"/>
</dbReference>
<dbReference type="PANTHER" id="PTHR42921:SF1">
    <property type="entry name" value="ACETOACETYL-COA SYNTHETASE"/>
    <property type="match status" value="1"/>
</dbReference>
<evidence type="ECO:0000256" key="1">
    <source>
        <dbReference type="ARBA" id="ARBA00006432"/>
    </source>
</evidence>
<dbReference type="SUPFAM" id="SSF56801">
    <property type="entry name" value="Acetyl-CoA synthetase-like"/>
    <property type="match status" value="1"/>
</dbReference>
<dbReference type="PANTHER" id="PTHR42921">
    <property type="entry name" value="ACETOACETYL-COA SYNTHETASE"/>
    <property type="match status" value="1"/>
</dbReference>
<dbReference type="InterPro" id="IPR045851">
    <property type="entry name" value="AMP-bd_C_sf"/>
</dbReference>
<keyword evidence="3" id="KW-0547">Nucleotide-binding</keyword>
<sequence>MFRSSIKIHVDPTFPKNVIESEKTKSSFYMHQKLWEPSSFRIESSNLSRYQTFLREKKGLHFFSYEELRAWSVENVGTFWESIWEFSEIVHSQKYEIPYRAGRNFTDSRFFPGAKLNFAENLLRRTDSSPALVYRGEDGSRREVSYSELRSYVGALAKDLKKRGVVPGDRIAGLMPNVPETVIAMLATTAIGAIWSSCSPDFGVKGVLDRFGQITPKVLFTTDRYEFKGKDLSLAENLTRILASIPSLEAVIVSDYKKGILHFKDRTDTVLPKDYPQKNIHFLETILRENQGAEPEFYQTDFDHPVYIMYSSGTTGLPKCMVQGVGVLINHWKELVLHCDLKAGEKIFYYTTCGWMMWNWLVSSLSEGATVVLFDGNPFHPGPEILFRIAFEEKVDVFGVGAKYILTLEKSGFQPKDFDLSTMRAVLSTGSPLTATGFRYVYQNWKKDLQLSSISGGTDLNGCFALGNPILPVYEGEIQSRGLGMDVEIWNDSGKSVIEEKGELVCKQPFPSMPLYFWKDPEGKKYESAYFESFPGVWCHGDFAELKKNGGLVVYGRSDATLNPGGVRIGTADLYSLIETFPEVADSVIIGQDWKEDVRIVLFLKMVPGKKLDDSLIRTLKKEIKEKVSPRHVPSKILAVADIPYTINMKKVEIAVKKTVQGEPVTNQEALSNPNSLEYYKNLPELGED</sequence>
<evidence type="ECO:0000256" key="3">
    <source>
        <dbReference type="ARBA" id="ARBA00022741"/>
    </source>
</evidence>
<dbReference type="Gene3D" id="3.30.300.30">
    <property type="match status" value="1"/>
</dbReference>
<organism evidence="7 8">
    <name type="scientific">Leptospira santarosai</name>
    <dbReference type="NCBI Taxonomy" id="28183"/>
    <lineage>
        <taxon>Bacteria</taxon>
        <taxon>Pseudomonadati</taxon>
        <taxon>Spirochaetota</taxon>
        <taxon>Spirochaetia</taxon>
        <taxon>Leptospirales</taxon>
        <taxon>Leptospiraceae</taxon>
        <taxon>Leptospira</taxon>
    </lineage>
</organism>
<dbReference type="PROSITE" id="PS00455">
    <property type="entry name" value="AMP_BINDING"/>
    <property type="match status" value="1"/>
</dbReference>
<dbReference type="GO" id="GO:0030729">
    <property type="term" value="F:acetoacetate-CoA ligase activity"/>
    <property type="evidence" value="ECO:0007669"/>
    <property type="project" value="InterPro"/>
</dbReference>
<comment type="similarity">
    <text evidence="1">Belongs to the ATP-dependent AMP-binding enzyme family.</text>
</comment>